<keyword evidence="5" id="KW-0804">Transcription</keyword>
<evidence type="ECO:0000313" key="7">
    <source>
        <dbReference type="Proteomes" id="UP000237000"/>
    </source>
</evidence>
<accession>A0A2P5A6T2</accession>
<dbReference type="EC" id="2.7.7.6" evidence="1"/>
<keyword evidence="7" id="KW-1185">Reference proteome</keyword>
<gene>
    <name evidence="6" type="ORF">TorRG33x02_356650</name>
</gene>
<evidence type="ECO:0000313" key="6">
    <source>
        <dbReference type="EMBL" id="PON32248.1"/>
    </source>
</evidence>
<evidence type="ECO:0000256" key="4">
    <source>
        <dbReference type="ARBA" id="ARBA00022695"/>
    </source>
</evidence>
<dbReference type="Proteomes" id="UP000237000">
    <property type="component" value="Unassembled WGS sequence"/>
</dbReference>
<organism evidence="6 7">
    <name type="scientific">Trema orientale</name>
    <name type="common">Charcoal tree</name>
    <name type="synonym">Celtis orientalis</name>
    <dbReference type="NCBI Taxonomy" id="63057"/>
    <lineage>
        <taxon>Eukaryota</taxon>
        <taxon>Viridiplantae</taxon>
        <taxon>Streptophyta</taxon>
        <taxon>Embryophyta</taxon>
        <taxon>Tracheophyta</taxon>
        <taxon>Spermatophyta</taxon>
        <taxon>Magnoliopsida</taxon>
        <taxon>eudicotyledons</taxon>
        <taxon>Gunneridae</taxon>
        <taxon>Pentapetalae</taxon>
        <taxon>rosids</taxon>
        <taxon>fabids</taxon>
        <taxon>Rosales</taxon>
        <taxon>Cannabaceae</taxon>
        <taxon>Trema</taxon>
    </lineage>
</organism>
<dbReference type="Gene3D" id="4.10.860.120">
    <property type="entry name" value="RNA polymerase II, clamp domain"/>
    <property type="match status" value="1"/>
</dbReference>
<feature type="non-terminal residue" evidence="6">
    <location>
        <position position="35"/>
    </location>
</feature>
<dbReference type="InterPro" id="IPR044893">
    <property type="entry name" value="RNA_pol_Rpb1_clamp_domain"/>
</dbReference>
<dbReference type="InParanoid" id="A0A2P5A6T2"/>
<sequence length="35" mass="3983">MATTEVATESVEAVQFSFYTDEEVRKQSFVKITNP</sequence>
<proteinExistence type="predicted"/>
<protein>
    <recommendedName>
        <fullName evidence="1">DNA-directed RNA polymerase</fullName>
        <ecNumber evidence="1">2.7.7.6</ecNumber>
    </recommendedName>
</protein>
<keyword evidence="2" id="KW-0240">DNA-directed RNA polymerase</keyword>
<dbReference type="EMBL" id="JXTC01001147">
    <property type="protein sequence ID" value="PON32248.1"/>
    <property type="molecule type" value="Genomic_DNA"/>
</dbReference>
<evidence type="ECO:0000256" key="2">
    <source>
        <dbReference type="ARBA" id="ARBA00022478"/>
    </source>
</evidence>
<comment type="caution">
    <text evidence="6">The sequence shown here is derived from an EMBL/GenBank/DDBJ whole genome shotgun (WGS) entry which is preliminary data.</text>
</comment>
<evidence type="ECO:0000256" key="5">
    <source>
        <dbReference type="ARBA" id="ARBA00023163"/>
    </source>
</evidence>
<dbReference type="GO" id="GO:0000428">
    <property type="term" value="C:DNA-directed RNA polymerase complex"/>
    <property type="evidence" value="ECO:0007669"/>
    <property type="project" value="UniProtKB-KW"/>
</dbReference>
<name>A0A2P5A6T2_TREOI</name>
<keyword evidence="4" id="KW-0548">Nucleotidyltransferase</keyword>
<evidence type="ECO:0000256" key="1">
    <source>
        <dbReference type="ARBA" id="ARBA00012418"/>
    </source>
</evidence>
<keyword evidence="3" id="KW-0808">Transferase</keyword>
<reference evidence="7" key="1">
    <citation type="submission" date="2016-06" db="EMBL/GenBank/DDBJ databases">
        <title>Parallel loss of symbiosis genes in relatives of nitrogen-fixing non-legume Parasponia.</title>
        <authorList>
            <person name="Van Velzen R."/>
            <person name="Holmer R."/>
            <person name="Bu F."/>
            <person name="Rutten L."/>
            <person name="Van Zeijl A."/>
            <person name="Liu W."/>
            <person name="Santuari L."/>
            <person name="Cao Q."/>
            <person name="Sharma T."/>
            <person name="Shen D."/>
            <person name="Roswanjaya Y."/>
            <person name="Wardhani T."/>
            <person name="Kalhor M.S."/>
            <person name="Jansen J."/>
            <person name="Van den Hoogen J."/>
            <person name="Gungor B."/>
            <person name="Hartog M."/>
            <person name="Hontelez J."/>
            <person name="Verver J."/>
            <person name="Yang W.-C."/>
            <person name="Schijlen E."/>
            <person name="Repin R."/>
            <person name="Schilthuizen M."/>
            <person name="Schranz E."/>
            <person name="Heidstra R."/>
            <person name="Miyata K."/>
            <person name="Fedorova E."/>
            <person name="Kohlen W."/>
            <person name="Bisseling T."/>
            <person name="Smit S."/>
            <person name="Geurts R."/>
        </authorList>
    </citation>
    <scope>NUCLEOTIDE SEQUENCE [LARGE SCALE GENOMIC DNA]</scope>
    <source>
        <strain evidence="7">cv. RG33-2</strain>
    </source>
</reference>
<dbReference type="GO" id="GO:0003899">
    <property type="term" value="F:DNA-directed RNA polymerase activity"/>
    <property type="evidence" value="ECO:0007669"/>
    <property type="project" value="UniProtKB-EC"/>
</dbReference>
<dbReference type="OrthoDB" id="270392at2759"/>
<evidence type="ECO:0000256" key="3">
    <source>
        <dbReference type="ARBA" id="ARBA00022679"/>
    </source>
</evidence>
<dbReference type="AlphaFoldDB" id="A0A2P5A6T2"/>